<feature type="domain" description="Cadherin" evidence="17">
    <location>
        <begin position="1491"/>
        <end position="1689"/>
    </location>
</feature>
<comment type="subcellular location">
    <subcellularLocation>
        <location evidence="1">Cell membrane</location>
        <topology evidence="1">Single-pass type I membrane protein</topology>
    </subcellularLocation>
</comment>
<name>A0AAJ6YR95_9HYME</name>
<dbReference type="FunFam" id="2.60.40.60:FF:000007">
    <property type="entry name" value="Protocadherin alpha 2"/>
    <property type="match status" value="1"/>
</dbReference>
<evidence type="ECO:0000313" key="18">
    <source>
        <dbReference type="Proteomes" id="UP000695007"/>
    </source>
</evidence>
<dbReference type="SUPFAM" id="SSF49313">
    <property type="entry name" value="Cadherin-like"/>
    <property type="match status" value="27"/>
</dbReference>
<feature type="domain" description="Cadherin" evidence="17">
    <location>
        <begin position="2587"/>
        <end position="2695"/>
    </location>
</feature>
<keyword evidence="8" id="KW-0130">Cell adhesion</keyword>
<feature type="domain" description="Cadherin" evidence="17">
    <location>
        <begin position="452"/>
        <end position="553"/>
    </location>
</feature>
<dbReference type="FunFam" id="2.60.40.60:FF:000226">
    <property type="entry name" value="Dachsous, isoform B"/>
    <property type="match status" value="1"/>
</dbReference>
<feature type="domain" description="Cadherin" evidence="17">
    <location>
        <begin position="2180"/>
        <end position="2285"/>
    </location>
</feature>
<feature type="domain" description="Cadherin" evidence="17">
    <location>
        <begin position="859"/>
        <end position="960"/>
    </location>
</feature>
<evidence type="ECO:0000256" key="7">
    <source>
        <dbReference type="ARBA" id="ARBA00022837"/>
    </source>
</evidence>
<dbReference type="PANTHER" id="PTHR24026">
    <property type="entry name" value="FAT ATYPICAL CADHERIN-RELATED"/>
    <property type="match status" value="1"/>
</dbReference>
<feature type="region of interest" description="Disordered" evidence="14">
    <location>
        <begin position="3011"/>
        <end position="3071"/>
    </location>
</feature>
<dbReference type="InterPro" id="IPR020894">
    <property type="entry name" value="Cadherin_CS"/>
</dbReference>
<feature type="domain" description="Cadherin" evidence="17">
    <location>
        <begin position="658"/>
        <end position="767"/>
    </location>
</feature>
<feature type="domain" description="Cadherin" evidence="17">
    <location>
        <begin position="2824"/>
        <end position="2924"/>
    </location>
</feature>
<feature type="chain" id="PRO_5042479494" evidence="16">
    <location>
        <begin position="32"/>
        <end position="3318"/>
    </location>
</feature>
<dbReference type="GO" id="GO:0001736">
    <property type="term" value="P:establishment of planar polarity"/>
    <property type="evidence" value="ECO:0007669"/>
    <property type="project" value="UniProtKB-ARBA"/>
</dbReference>
<dbReference type="InterPro" id="IPR015919">
    <property type="entry name" value="Cadherin-like_sf"/>
</dbReference>
<feature type="domain" description="Cadherin" evidence="17">
    <location>
        <begin position="1167"/>
        <end position="1274"/>
    </location>
</feature>
<gene>
    <name evidence="19" type="primary">LOC105366109</name>
</gene>
<feature type="domain" description="Cadherin" evidence="17">
    <location>
        <begin position="122"/>
        <end position="233"/>
    </location>
</feature>
<evidence type="ECO:0000256" key="15">
    <source>
        <dbReference type="SAM" id="Phobius"/>
    </source>
</evidence>
<evidence type="ECO:0000256" key="16">
    <source>
        <dbReference type="SAM" id="SignalP"/>
    </source>
</evidence>
<accession>A0AAJ6YR95</accession>
<dbReference type="FunFam" id="2.60.40.60:FF:000039">
    <property type="entry name" value="FAT atypical cadherin 3"/>
    <property type="match status" value="1"/>
</dbReference>
<dbReference type="CDD" id="cd11304">
    <property type="entry name" value="Cadherin_repeat"/>
    <property type="match status" value="27"/>
</dbReference>
<feature type="domain" description="Cadherin" evidence="17">
    <location>
        <begin position="1381"/>
        <end position="1488"/>
    </location>
</feature>
<dbReference type="InterPro" id="IPR002126">
    <property type="entry name" value="Cadherin-like_dom"/>
</dbReference>
<feature type="compositionally biased region" description="Basic and acidic residues" evidence="14">
    <location>
        <begin position="134"/>
        <end position="150"/>
    </location>
</feature>
<evidence type="ECO:0000256" key="10">
    <source>
        <dbReference type="ARBA" id="ARBA00023136"/>
    </source>
</evidence>
<dbReference type="FunFam" id="2.60.40.60:FF:000020">
    <property type="entry name" value="Dachsous cadherin-related 1b"/>
    <property type="match status" value="4"/>
</dbReference>
<feature type="domain" description="Cadherin" evidence="17">
    <location>
        <begin position="1063"/>
        <end position="1165"/>
    </location>
</feature>
<dbReference type="FunFam" id="2.60.40.60:FF:000140">
    <property type="entry name" value="Dachsous cadherin-related 1"/>
    <property type="match status" value="1"/>
</dbReference>
<organism evidence="18 19">
    <name type="scientific">Ceratosolen solmsi marchali</name>
    <dbReference type="NCBI Taxonomy" id="326594"/>
    <lineage>
        <taxon>Eukaryota</taxon>
        <taxon>Metazoa</taxon>
        <taxon>Ecdysozoa</taxon>
        <taxon>Arthropoda</taxon>
        <taxon>Hexapoda</taxon>
        <taxon>Insecta</taxon>
        <taxon>Pterygota</taxon>
        <taxon>Neoptera</taxon>
        <taxon>Endopterygota</taxon>
        <taxon>Hymenoptera</taxon>
        <taxon>Apocrita</taxon>
        <taxon>Proctotrupomorpha</taxon>
        <taxon>Chalcidoidea</taxon>
        <taxon>Agaonidae</taxon>
        <taxon>Agaoninae</taxon>
        <taxon>Ceratosolen</taxon>
    </lineage>
</organism>
<feature type="domain" description="Cadherin" evidence="17">
    <location>
        <begin position="2385"/>
        <end position="2586"/>
    </location>
</feature>
<keyword evidence="7 13" id="KW-0106">Calcium</keyword>
<evidence type="ECO:0000256" key="6">
    <source>
        <dbReference type="ARBA" id="ARBA00022737"/>
    </source>
</evidence>
<feature type="domain" description="Cadherin" evidence="17">
    <location>
        <begin position="2038"/>
        <end position="2179"/>
    </location>
</feature>
<evidence type="ECO:0000256" key="9">
    <source>
        <dbReference type="ARBA" id="ARBA00022989"/>
    </source>
</evidence>
<dbReference type="CTD" id="109661"/>
<keyword evidence="10 15" id="KW-0472">Membrane</keyword>
<dbReference type="PRINTS" id="PR00205">
    <property type="entry name" value="CADHERIN"/>
</dbReference>
<proteinExistence type="predicted"/>
<dbReference type="FunFam" id="2.60.40.60:FF:000279">
    <property type="entry name" value="Protocadherin-16, putative"/>
    <property type="match status" value="1"/>
</dbReference>
<dbReference type="FunFam" id="2.60.40.60:FF:000276">
    <property type="entry name" value="FAT atypical cadherin 2"/>
    <property type="match status" value="1"/>
</dbReference>
<evidence type="ECO:0000256" key="4">
    <source>
        <dbReference type="ARBA" id="ARBA00022692"/>
    </source>
</evidence>
<feature type="domain" description="Cadherin" evidence="17">
    <location>
        <begin position="353"/>
        <end position="451"/>
    </location>
</feature>
<dbReference type="Proteomes" id="UP000695007">
    <property type="component" value="Unplaced"/>
</dbReference>
<dbReference type="KEGG" id="csol:105366109"/>
<evidence type="ECO:0000256" key="11">
    <source>
        <dbReference type="ARBA" id="ARBA00023157"/>
    </source>
</evidence>
<dbReference type="GO" id="GO:0048589">
    <property type="term" value="P:developmental growth"/>
    <property type="evidence" value="ECO:0007669"/>
    <property type="project" value="UniProtKB-ARBA"/>
</dbReference>
<dbReference type="GeneID" id="105366109"/>
<dbReference type="GO" id="GO:0005509">
    <property type="term" value="F:calcium ion binding"/>
    <property type="evidence" value="ECO:0007669"/>
    <property type="project" value="UniProtKB-UniRule"/>
</dbReference>
<dbReference type="GO" id="GO:0030154">
    <property type="term" value="P:cell differentiation"/>
    <property type="evidence" value="ECO:0007669"/>
    <property type="project" value="UniProtKB-ARBA"/>
</dbReference>
<feature type="signal peptide" evidence="16">
    <location>
        <begin position="1"/>
        <end position="31"/>
    </location>
</feature>
<dbReference type="FunFam" id="2.60.40.60:FF:000116">
    <property type="entry name" value="Dachsous cadherin-related 2"/>
    <property type="match status" value="1"/>
</dbReference>
<feature type="domain" description="Cadherin" evidence="17">
    <location>
        <begin position="1691"/>
        <end position="1793"/>
    </location>
</feature>
<feature type="domain" description="Cadherin" evidence="17">
    <location>
        <begin position="31"/>
        <end position="121"/>
    </location>
</feature>
<dbReference type="PROSITE" id="PS00232">
    <property type="entry name" value="CADHERIN_1"/>
    <property type="match status" value="13"/>
</dbReference>
<keyword evidence="2" id="KW-1003">Cell membrane</keyword>
<dbReference type="SMART" id="SM00112">
    <property type="entry name" value="CA"/>
    <property type="match status" value="27"/>
</dbReference>
<evidence type="ECO:0000256" key="8">
    <source>
        <dbReference type="ARBA" id="ARBA00022889"/>
    </source>
</evidence>
<keyword evidence="12" id="KW-0325">Glycoprotein</keyword>
<evidence type="ECO:0000256" key="13">
    <source>
        <dbReference type="PROSITE-ProRule" id="PRU00043"/>
    </source>
</evidence>
<feature type="region of interest" description="Disordered" evidence="14">
    <location>
        <begin position="134"/>
        <end position="153"/>
    </location>
</feature>
<dbReference type="GO" id="GO:0007156">
    <property type="term" value="P:homophilic cell adhesion via plasma membrane adhesion molecules"/>
    <property type="evidence" value="ECO:0007669"/>
    <property type="project" value="InterPro"/>
</dbReference>
<keyword evidence="5 16" id="KW-0732">Signal</keyword>
<dbReference type="GO" id="GO:0005886">
    <property type="term" value="C:plasma membrane"/>
    <property type="evidence" value="ECO:0007669"/>
    <property type="project" value="UniProtKB-SubCell"/>
</dbReference>
<dbReference type="FunFam" id="2.60.40.60:FF:000080">
    <property type="entry name" value="FAT atypical cadherin 1"/>
    <property type="match status" value="1"/>
</dbReference>
<dbReference type="GO" id="GO:0007163">
    <property type="term" value="P:establishment or maintenance of cell polarity"/>
    <property type="evidence" value="ECO:0007669"/>
    <property type="project" value="UniProtKB-ARBA"/>
</dbReference>
<feature type="domain" description="Cadherin" evidence="17">
    <location>
        <begin position="763"/>
        <end position="858"/>
    </location>
</feature>
<dbReference type="InterPro" id="IPR027397">
    <property type="entry name" value="Catenin-bd_sf"/>
</dbReference>
<dbReference type="PANTHER" id="PTHR24026:SF126">
    <property type="entry name" value="PROTOCADHERIN FAT 4"/>
    <property type="match status" value="1"/>
</dbReference>
<dbReference type="FunFam" id="2.60.40.60:FF:000081">
    <property type="entry name" value="protocadherin Fat 4"/>
    <property type="match status" value="1"/>
</dbReference>
<evidence type="ECO:0000313" key="19">
    <source>
        <dbReference type="RefSeq" id="XP_011502737.1"/>
    </source>
</evidence>
<protein>
    <submittedName>
        <fullName evidence="19">Protein dachsous</fullName>
    </submittedName>
</protein>
<feature type="domain" description="Cadherin" evidence="17">
    <location>
        <begin position="1930"/>
        <end position="2035"/>
    </location>
</feature>
<reference evidence="19" key="1">
    <citation type="submission" date="2025-08" db="UniProtKB">
        <authorList>
            <consortium name="RefSeq"/>
        </authorList>
    </citation>
    <scope>IDENTIFICATION</scope>
</reference>
<dbReference type="FunFam" id="2.60.40.60:FF:000102">
    <property type="entry name" value="Dachsous cadherin-related 1b"/>
    <property type="match status" value="1"/>
</dbReference>
<feature type="domain" description="Cadherin" evidence="17">
    <location>
        <begin position="2285"/>
        <end position="2384"/>
    </location>
</feature>
<feature type="domain" description="Cadherin" evidence="17">
    <location>
        <begin position="2696"/>
        <end position="2807"/>
    </location>
</feature>
<feature type="domain" description="Cadherin" evidence="17">
    <location>
        <begin position="1825"/>
        <end position="1929"/>
    </location>
</feature>
<dbReference type="GO" id="GO:0048731">
    <property type="term" value="P:system development"/>
    <property type="evidence" value="ECO:0007669"/>
    <property type="project" value="UniProtKB-ARBA"/>
</dbReference>
<evidence type="ECO:0000256" key="5">
    <source>
        <dbReference type="ARBA" id="ARBA00022729"/>
    </source>
</evidence>
<feature type="region of interest" description="Disordered" evidence="14">
    <location>
        <begin position="3294"/>
        <end position="3318"/>
    </location>
</feature>
<dbReference type="RefSeq" id="XP_011502737.1">
    <property type="nucleotide sequence ID" value="XM_011504435.1"/>
</dbReference>
<keyword evidence="4 15" id="KW-0812">Transmembrane</keyword>
<dbReference type="Pfam" id="PF00028">
    <property type="entry name" value="Cadherin"/>
    <property type="match status" value="22"/>
</dbReference>
<keyword evidence="9 15" id="KW-1133">Transmembrane helix</keyword>
<evidence type="ECO:0000256" key="12">
    <source>
        <dbReference type="ARBA" id="ARBA00023180"/>
    </source>
</evidence>
<feature type="transmembrane region" description="Helical" evidence="15">
    <location>
        <begin position="2939"/>
        <end position="2963"/>
    </location>
</feature>
<feature type="domain" description="Cadherin" evidence="17">
    <location>
        <begin position="554"/>
        <end position="657"/>
    </location>
</feature>
<keyword evidence="3" id="KW-0245">EGF-like domain</keyword>
<feature type="compositionally biased region" description="Low complexity" evidence="14">
    <location>
        <begin position="3053"/>
        <end position="3064"/>
    </location>
</feature>
<dbReference type="Gene3D" id="4.10.900.10">
    <property type="entry name" value="TCF3-CBD (Catenin binding domain)"/>
    <property type="match status" value="1"/>
</dbReference>
<dbReference type="GO" id="GO:0009887">
    <property type="term" value="P:animal organ morphogenesis"/>
    <property type="evidence" value="ECO:0007669"/>
    <property type="project" value="UniProtKB-ARBA"/>
</dbReference>
<evidence type="ECO:0000256" key="2">
    <source>
        <dbReference type="ARBA" id="ARBA00022475"/>
    </source>
</evidence>
<dbReference type="PROSITE" id="PS50268">
    <property type="entry name" value="CADHERIN_2"/>
    <property type="match status" value="25"/>
</dbReference>
<keyword evidence="11" id="KW-1015">Disulfide bond</keyword>
<sequence length="3318" mass="368551">MIPIYYHMQYNMNWGLMLLILASWLFSRVSPERVRYLEISENAPPGTRIGFIDVDNPPFLIVPVPGSAVDSDLIIEQATGEIRTRIPLDRETRSSYNLVALLQNMRVIIKVLDENDNAPNFSVEYVNIEFPENAPRDSKRALPPARDPDLGSHSTQQYVIVAGNTDDIFRLVPHRGRDGVLYLDLQINGLLDREIQENYQLMVDALDGGSPPLHSQLRVNVTIQDVNDNPPIFEKSRYATSIPENTTIGTAVLTIHATDVDTGDNGHVKYFINRRQSDREEKFRVDPESGIIYVNKALDFESRELHELVVVARDCGVQPLETNVFVSVYVNDVNDNHPAITILFLSDDATPKISESAQPGEFVARISVNDPDSRATYSNATVTLNGGDGRFGLTIRDDVVYLVLLEQPLDREKKSLYELSVEATDAGTPPLRAVRTFQLMVTDINDNPPQFLKKNYEVHLLETSEPGTSVLRVNAKDADEGLNAQIRYSLLNSTWFTIDENSGLITTVSHVDCELNPAPLLIVVAADFGKPPLSGSTTVRVTVHDVNDNEPIFEKPMYNVSVQENLPMGHCFLKVIAIDPDCGINAMVNYTLEHSINSTEYFHVHSETGHICIKAVLDREIIDYYEFLVIATDRGGFSSTSIVRISVMDINDNGPVFQPRDYNVTLRIDDLINEPFVRCSASDADIGIFGQVIYGISFGNEAGIFRINRNSGEIYVTRPDQLITSTMYILNITATDAAGRKSDINASVQITIISVGKKFVSCNKPRYVISVKENVAQNTFIGSIKESTVNTLNHFYWVTDVSDLSLESSTGAISTKVTLDREIRDRYILNVEIRNDVSIGYCQVEVIVEDINDNPPSFRLNSVRISIAESHPLHVALYVAYAKDIDLIPTTPLRYVIGQNINQLFGIDDNSGEVFLTRQLDYETQHRHRLVISVFDGAGLSANLSLNIDVQDVNDNPPVFERNEYYVEVMEDIKINSQILQVTAVDLDTGNNARLSYRIDDTGPFEINSSNGWIILISELDRETLDRYTLTVLATDSGSPAVTASASVVISVLDDNDNEPHFEKDNYEYKLFENQPAGIFIGTVFAFDSDFGNNALLKYGIVQMNSSFTINPDTGEIKTRELLDREMKAVHELTLEARDQGRPSRTTRVSLKIIVMDVNDNTPEIIDPQSDMISVREEQPSGTEVTRVRAFDNDEGNNASITYTIVKDHDSNGYNFFNIDPISGMIKTKVILDHEECNMYRLSIKASDAGRPERYSVRILQVEVLALTDNRPTFTTSSLIFNVREDTRIGESVGSISGTGTTGRITYTIDLLRPLGVIPAFDVDRITGQLVVAYSLDRENISEYHLTIRALDTTLIGNPQSIAVSVKVNIEDVNDNSPRWGQDLIVIKVSERALVGSIVYNFIATDFDDGINGDLRYSLAAEYPQTGSFAIDSLTGALTIIQPLDYEECSEYILVFKAEDQALIMERLASTITSKILIQDENDNDPIFIAPENTKISIAVNTHDSAVLRVMAVDKDAGDNGRVSYTISSGNEDRYFSIGNETGLVNLIRPLMQPTTLEIKASDHGMPSRTAVINLTLTPYVEQLHDLPRLLLPNPIVRISENLKIGTNIINVAGITPLINGNITFRIQNDIVSDKFNVSNNGLVSLLTPLDREDISNYFVPILAQSNKILDFTTLEIVVLDENDNNPEFKSDSCHTLTIPENKETTVIHSFAATDADENKNSEITYSIINGNIGSKFKLDPVTGILSASSLDRELVPKYVLIISAKDKGHPSRETRCNLTIIVLDVNDNSPIFLHNQYSNSALSSTYMSSKGDGNFENYHMSTFTQGKYTTTISEDIAGGSSIMQIRAIDLDQGLNGKITYSITGESTWLFRVDNLTGIITTAGLLDRECESFYSFLVIASDSGKSEARQTSVPIEIHISDVNDNNPIFEEYPYIVQVPVSTQPGQNILQVKANDEDYGVNREILYAISPHEKNKTKFRIHPSTGMVTILSSLTQENGLVYRLDVTATDKGNPNLSATSLIEFHIGDILESVPLLKFQKECYDIVIPENSTIGTEIIQVTAVRSDGRRQQIVYSIGSGNDYQIFDIHEKTGILRVNNLSNLDTKLCNKMKPNFNSNKNPVTIEKYLSDTIKRKQIIEQVEKGSNYIVTLIAKTVGLYPLQAYAKLIIRISDVNDNAPIFTQSQYSATVLEGNIKGEFVVKLFANDIDQGVNSRLLYHIVDGNPDNAFTINPSYSGIVRTNIVLDREIREKYRLTIIATDQGSPQLTGTTALNIRVIDINDNQPTFPEHKIIYVSEDTIQGTVLTIITANDIDTSPVLMYRFGNISYPSLFSIDRFSGRVVLIGKLDAETRTEYTLQVIVSDEVHETATKLTIEVLDINDNSPYFDQVFYITTLAEEQSNIQKVLIVNATDDDLTEENNKIHYRLHHPEKGFKMEATTGVLIINETALSKPMINEIELAIIAEDSGKPSLSTMCSVIVRFNTLKNGQLGKEYKILIKENVTKGTNLLQISDINLPKNSMISGDDIGLFEISMGKLIVTKSLDREEKDSYIIHVGVKKENSTAGFFIEEDPVMIVINVDDVNDNYPYFFDSVREVTIKEDTPIGYTIANIIARDNDLAGSPAAKIVYDIISGNDGNKFCIDKNSGVLTVNDSLDCDVGLKVYHLVIIACDSDIVVTLCTIMQVHIQLEDVNDNSPTFPVSEYLEFVGENEPIGTVVFIAHASDLDGGVYGKLEYSIISSANNGYSDMDESWKLFSIDSNSGAISTCAIFDYEQRNRYTFTLCATDTGGRTASVRVRIEIDSRDEFYPQFIERMYHFSFKINVRVLPGIIIGHVTATDRDKGVDGRVVYQLTSQHPYFKLNRTTGALIVKQKLTHFDMNTKDSSRLIVSASSGKQGSLSNMTIVEISWLDNDLSLSYDTSVFTAPNISSNMTVTGSNGIADWAFGLLITLFLLIIAFGSFFLYLYIKNRYYQNPRKKSGFGGDNNPTASNSYVDPSAFDTIPIRNITTVSSNENNNIISRNNEDETPCQFIPPKYDEIPPYDVPGQSGIQATSELSGSRQSGSSGRGSAEDDGEDEEIRMINESQHLGDSINDLTVHNTQEYLARLGIVDPPIGISRKLPDTSALDNLQLFENEAEHDADLTTLIYGKISNSSRPTSSLEIPGGPSMNGSLSSIVHSEEELSGSYNWDYLLDWGPQYQPLAHVFSEIARLKDDTASVQSGNSDNNSKLKCLHKEPPPPLLTSVAPRLLNIPVMARGLLPRSPISHDASTFPSAALSPSFSPSLSPLANRSPNISPLVPSTTLRMNQCPPRGISINDTELRI</sequence>
<keyword evidence="6" id="KW-0677">Repeat</keyword>
<evidence type="ECO:0000256" key="1">
    <source>
        <dbReference type="ARBA" id="ARBA00004251"/>
    </source>
</evidence>
<evidence type="ECO:0000256" key="3">
    <source>
        <dbReference type="ARBA" id="ARBA00022536"/>
    </source>
</evidence>
<dbReference type="Gene3D" id="2.60.40.60">
    <property type="entry name" value="Cadherins"/>
    <property type="match status" value="27"/>
</dbReference>
<feature type="domain" description="Cadherin" evidence="17">
    <location>
        <begin position="961"/>
        <end position="1062"/>
    </location>
</feature>
<evidence type="ECO:0000259" key="17">
    <source>
        <dbReference type="PROSITE" id="PS50268"/>
    </source>
</evidence>
<feature type="domain" description="Cadherin" evidence="17">
    <location>
        <begin position="234"/>
        <end position="340"/>
    </location>
</feature>
<evidence type="ECO:0000256" key="14">
    <source>
        <dbReference type="SAM" id="MobiDB-lite"/>
    </source>
</evidence>
<keyword evidence="18" id="KW-1185">Reference proteome</keyword>
<feature type="domain" description="Cadherin" evidence="17">
    <location>
        <begin position="1275"/>
        <end position="1380"/>
    </location>
</feature>